<keyword evidence="3" id="KW-1185">Reference proteome</keyword>
<dbReference type="SUPFAM" id="SSF52540">
    <property type="entry name" value="P-loop containing nucleoside triphosphate hydrolases"/>
    <property type="match status" value="1"/>
</dbReference>
<dbReference type="Pfam" id="PF13558">
    <property type="entry name" value="SbcC_Walker_B"/>
    <property type="match status" value="1"/>
</dbReference>
<dbReference type="EMBL" id="CP046566">
    <property type="protein sequence ID" value="QGW29806.1"/>
    <property type="molecule type" value="Genomic_DNA"/>
</dbReference>
<proteinExistence type="predicted"/>
<reference evidence="2 3" key="1">
    <citation type="submission" date="2019-11" db="EMBL/GenBank/DDBJ databases">
        <authorList>
            <person name="Im W.T."/>
        </authorList>
    </citation>
    <scope>NUCLEOTIDE SEQUENCE [LARGE SCALE GENOMIC DNA]</scope>
    <source>
        <strain evidence="2 3">SB-02</strain>
    </source>
</reference>
<dbReference type="RefSeq" id="WP_157480335.1">
    <property type="nucleotide sequence ID" value="NZ_CP046566.1"/>
</dbReference>
<sequence length="1132" mass="133859">MNLSLFSLNPAEAGFRLQRMELWNWGTFDEKIYHIEPGGENSLLTGANGSGKTTFVHALLTLLAAERRMRSFNMSAEGKTKNERTEESYVLGEYGLTEDDSGSKAQRLREDRSKVRSVILAVFKSEDQYVTLAQIRWFAGTDLKRSFIVAHKPLSIETDLRYFDTQGEWKKRLRKDYPKQGSREMIEFFDGPKEYGTRLRSVFGMRSEKAQSLFNQTISLKILGNLDDFIRTQMLEETEMEDDFEKLKDHFKTLSDAHRNIEKTITQIALLQPVRQHWNDWKNIEADKYIVDQHRQTLPAWFATHQRNLLEKDMKQLEETLQQTRLRKQEIEAVIDEENQQLIATEVQIQSSQPGRLLAELDRQMKELETEKEKRQAATQRYNGFAEKLGWDTQVNEREFDKNRRKAEEKAQELRKDLDEKRTAKVRMEDARHQAEDDMVLLEGDIEQLKKQKNNITGRIAQIRQEILEYCGATEAEIPFVGELIQLREGEEKWEYAIEKLLHNFGQRLLVPEQYYKMVNKYVQGTDLKGRIVYERYKEGNYLTDLLPLEPDTVPDKLDIKHDSEYADWVEFQLRKYYNYYCTDNLNEFAKTDYAITSSGLIRHGNRHEKDDRNRGNSRQHYVLGWDNSAKLRMLIAELTQREEKVQQLRKEESVLRSKIDNLERQEKALEELLRFQSFAELDWEATTAHIAAKEKERLKLEKGDPTLKELQQKKEALQQRLKELQQKKDEKIREEEKQHNQLQLWQSAQLRCDEILMAYEGVDITTKLAEFQLEYINKIEYSIDLDVIEKVRNQVTDIIRKKTDELNSKTESAKRQLNTAINRFKYPTDEKLLQRFPDWRGDTHRLPESVDLAGEYMDMLERLEGEELAEQRDRFKKYLNEEMINRMSSFGGRLDEHLQQIRRRVDELNISLSGISYRQNPKTYIQLDAREELSPNIKDFRHRLVAWKPNIAEYHRSKDDSILEASYVKIKELIDDLESKESWRREVMDVRQWLRFVAREVRAEDKSTYRSYTGTEKLSGGEQAQLTYTILGSAIAYQFGITSDGLSQRSFRFICVDEAFSRQDEEKARYLMNLCKQLNLQIMVVSPDKTEEFRIVEPFVARIHYVQRRANRDSLMYDMPIKQLKEALEKI</sequence>
<evidence type="ECO:0000313" key="2">
    <source>
        <dbReference type="EMBL" id="QGW29806.1"/>
    </source>
</evidence>
<name>A0A6I6GAD4_9BACT</name>
<evidence type="ECO:0000313" key="3">
    <source>
        <dbReference type="Proteomes" id="UP000426027"/>
    </source>
</evidence>
<dbReference type="Gene3D" id="3.40.50.300">
    <property type="entry name" value="P-loop containing nucleotide triphosphate hydrolases"/>
    <property type="match status" value="1"/>
</dbReference>
<dbReference type="AlphaFoldDB" id="A0A6I6GAD4"/>
<dbReference type="Proteomes" id="UP000426027">
    <property type="component" value="Chromosome"/>
</dbReference>
<dbReference type="InterPro" id="IPR027417">
    <property type="entry name" value="P-loop_NTPase"/>
</dbReference>
<organism evidence="2 3">
    <name type="scientific">Phnomibacter ginsenosidimutans</name>
    <dbReference type="NCBI Taxonomy" id="2676868"/>
    <lineage>
        <taxon>Bacteria</taxon>
        <taxon>Pseudomonadati</taxon>
        <taxon>Bacteroidota</taxon>
        <taxon>Chitinophagia</taxon>
        <taxon>Chitinophagales</taxon>
        <taxon>Chitinophagaceae</taxon>
        <taxon>Phnomibacter</taxon>
    </lineage>
</organism>
<feature type="coiled-coil region" evidence="1">
    <location>
        <begin position="708"/>
        <end position="742"/>
    </location>
</feature>
<feature type="coiled-coil region" evidence="1">
    <location>
        <begin position="632"/>
        <end position="673"/>
    </location>
</feature>
<protein>
    <submittedName>
        <fullName evidence="2">Uncharacterized protein</fullName>
    </submittedName>
</protein>
<feature type="coiled-coil region" evidence="1">
    <location>
        <begin position="307"/>
        <end position="466"/>
    </location>
</feature>
<gene>
    <name evidence="2" type="ORF">GLV81_18300</name>
</gene>
<dbReference type="KEGG" id="fls:GLV81_18300"/>
<dbReference type="Pfam" id="PF13555">
    <property type="entry name" value="AAA_29"/>
    <property type="match status" value="1"/>
</dbReference>
<evidence type="ECO:0000256" key="1">
    <source>
        <dbReference type="SAM" id="Coils"/>
    </source>
</evidence>
<accession>A0A6I6GAD4</accession>
<keyword evidence="1" id="KW-0175">Coiled coil</keyword>